<evidence type="ECO:0000313" key="2">
    <source>
        <dbReference type="EMBL" id="MBW8186071.1"/>
    </source>
</evidence>
<evidence type="ECO:0000313" key="3">
    <source>
        <dbReference type="Proteomes" id="UP001195963"/>
    </source>
</evidence>
<keyword evidence="1" id="KW-0472">Membrane</keyword>
<gene>
    <name evidence="2" type="ORF">K0625_20835</name>
</gene>
<accession>A0ABS7E8Q0</accession>
<comment type="caution">
    <text evidence="2">The sequence shown here is derived from an EMBL/GenBank/DDBJ whole genome shotgun (WGS) entry which is preliminary data.</text>
</comment>
<dbReference type="EMBL" id="JAHZST010000020">
    <property type="protein sequence ID" value="MBW8186071.1"/>
    <property type="molecule type" value="Genomic_DNA"/>
</dbReference>
<keyword evidence="1" id="KW-0812">Transmembrane</keyword>
<proteinExistence type="predicted"/>
<dbReference type="RefSeq" id="WP_220111404.1">
    <property type="nucleotide sequence ID" value="NZ_JAHZST010000020.1"/>
</dbReference>
<name>A0ABS7E8Q0_9GAMM</name>
<evidence type="ECO:0000256" key="1">
    <source>
        <dbReference type="SAM" id="Phobius"/>
    </source>
</evidence>
<keyword evidence="1" id="KW-1133">Transmembrane helix</keyword>
<sequence>MHLYDGRGAAFLVIVRVNCLVKLVVGIGVSLKYLVLFIAYLAEQENKNSVVILLKDVGDGDERFSNKHLVLFATGVDGFL</sequence>
<feature type="transmembrane region" description="Helical" evidence="1">
    <location>
        <begin position="20"/>
        <end position="42"/>
    </location>
</feature>
<keyword evidence="3" id="KW-1185">Reference proteome</keyword>
<dbReference type="Proteomes" id="UP001195963">
    <property type="component" value="Unassembled WGS sequence"/>
</dbReference>
<protein>
    <submittedName>
        <fullName evidence="2">Uncharacterized protein</fullName>
    </submittedName>
</protein>
<reference evidence="2 3" key="1">
    <citation type="submission" date="2021-07" db="EMBL/GenBank/DDBJ databases">
        <title>Shewanella sp. nov, isolated from SCS.</title>
        <authorList>
            <person name="Cao W.R."/>
        </authorList>
    </citation>
    <scope>NUCLEOTIDE SEQUENCE [LARGE SCALE GENOMIC DNA]</scope>
    <source>
        <strain evidence="2 3">NR704-98</strain>
    </source>
</reference>
<organism evidence="2 3">
    <name type="scientific">Shewanella nanhaiensis</name>
    <dbReference type="NCBI Taxonomy" id="2864872"/>
    <lineage>
        <taxon>Bacteria</taxon>
        <taxon>Pseudomonadati</taxon>
        <taxon>Pseudomonadota</taxon>
        <taxon>Gammaproteobacteria</taxon>
        <taxon>Alteromonadales</taxon>
        <taxon>Shewanellaceae</taxon>
        <taxon>Shewanella</taxon>
    </lineage>
</organism>